<keyword evidence="2" id="KW-0813">Transport</keyword>
<dbReference type="InterPro" id="IPR003593">
    <property type="entry name" value="AAA+_ATPase"/>
</dbReference>
<evidence type="ECO:0000256" key="2">
    <source>
        <dbReference type="ARBA" id="ARBA00022448"/>
    </source>
</evidence>
<evidence type="ECO:0000256" key="4">
    <source>
        <dbReference type="ARBA" id="ARBA00022840"/>
    </source>
</evidence>
<dbReference type="InterPro" id="IPR003439">
    <property type="entry name" value="ABC_transporter-like_ATP-bd"/>
</dbReference>
<reference evidence="6 7" key="1">
    <citation type="submission" date="2021-03" db="EMBL/GenBank/DDBJ databases">
        <title>Antimicrobial resistance genes in bacteria isolated from Japanese honey, and their potential for conferring macrolide and lincosamide resistance in the American foulbrood pathogen Paenibacillus larvae.</title>
        <authorList>
            <person name="Okamoto M."/>
            <person name="Kumagai M."/>
            <person name="Kanamori H."/>
            <person name="Takamatsu D."/>
        </authorList>
    </citation>
    <scope>NUCLEOTIDE SEQUENCE [LARGE SCALE GENOMIC DNA]</scope>
    <source>
        <strain evidence="6 7">J6TS1</strain>
    </source>
</reference>
<feature type="domain" description="ABC transporter" evidence="5">
    <location>
        <begin position="26"/>
        <end position="265"/>
    </location>
</feature>
<dbReference type="SMART" id="SM00382">
    <property type="entry name" value="AAA"/>
    <property type="match status" value="1"/>
</dbReference>
<keyword evidence="3" id="KW-0547">Nucleotide-binding</keyword>
<keyword evidence="4 6" id="KW-0067">ATP-binding</keyword>
<sequence length="271" mass="30355">MMSGQNPLKRMLNDIPVPKDKLEEVLRVEGLTKIFNNSAHQIRALNQVNFTLYEGEMVAIMGTSGSGKSTLLNMLSAIDAPTSGKMILFGEDANIYQEPEATIYRRNHIGFIFQSFELLEDLNVMDNVAMPLILKGVPSKEIEELVREVLAQVDMTEWGAHLPSELSGGQKQRVAIARALIAKPPILLADEPTGALDFNTTNDILNLLVQLNEELRQTMAIVTHDAYVATYADRVLFFHDGQIVDHYINEKNEYDLGHILEKFKCIARGDE</sequence>
<comment type="similarity">
    <text evidence="1">Belongs to the ABC transporter superfamily.</text>
</comment>
<dbReference type="CDD" id="cd03255">
    <property type="entry name" value="ABC_MJ0796_LolCDE_FtsE"/>
    <property type="match status" value="1"/>
</dbReference>
<protein>
    <submittedName>
        <fullName evidence="6">ABC transporter ATP-binding protein</fullName>
    </submittedName>
</protein>
<dbReference type="Pfam" id="PF00005">
    <property type="entry name" value="ABC_tran"/>
    <property type="match status" value="1"/>
</dbReference>
<dbReference type="Proteomes" id="UP000680670">
    <property type="component" value="Unassembled WGS sequence"/>
</dbReference>
<evidence type="ECO:0000313" key="6">
    <source>
        <dbReference type="EMBL" id="GIN95088.1"/>
    </source>
</evidence>
<dbReference type="EMBL" id="BORJ01000002">
    <property type="protein sequence ID" value="GIN95088.1"/>
    <property type="molecule type" value="Genomic_DNA"/>
</dbReference>
<dbReference type="InterPro" id="IPR017911">
    <property type="entry name" value="MacB-like_ATP-bd"/>
</dbReference>
<evidence type="ECO:0000256" key="1">
    <source>
        <dbReference type="ARBA" id="ARBA00005417"/>
    </source>
</evidence>
<evidence type="ECO:0000256" key="3">
    <source>
        <dbReference type="ARBA" id="ARBA00022741"/>
    </source>
</evidence>
<dbReference type="SUPFAM" id="SSF52540">
    <property type="entry name" value="P-loop containing nucleoside triphosphate hydrolases"/>
    <property type="match status" value="1"/>
</dbReference>
<dbReference type="PROSITE" id="PS00211">
    <property type="entry name" value="ABC_TRANSPORTER_1"/>
    <property type="match status" value="1"/>
</dbReference>
<proteinExistence type="inferred from homology"/>
<accession>A0ABQ4KSR5</accession>
<evidence type="ECO:0000313" key="7">
    <source>
        <dbReference type="Proteomes" id="UP000680670"/>
    </source>
</evidence>
<comment type="caution">
    <text evidence="6">The sequence shown here is derived from an EMBL/GenBank/DDBJ whole genome shotgun (WGS) entry which is preliminary data.</text>
</comment>
<dbReference type="GO" id="GO:0005524">
    <property type="term" value="F:ATP binding"/>
    <property type="evidence" value="ECO:0007669"/>
    <property type="project" value="UniProtKB-KW"/>
</dbReference>
<evidence type="ECO:0000259" key="5">
    <source>
        <dbReference type="PROSITE" id="PS50893"/>
    </source>
</evidence>
<dbReference type="PROSITE" id="PS50893">
    <property type="entry name" value="ABC_TRANSPORTER_2"/>
    <property type="match status" value="1"/>
</dbReference>
<dbReference type="InterPro" id="IPR017871">
    <property type="entry name" value="ABC_transporter-like_CS"/>
</dbReference>
<dbReference type="PANTHER" id="PTHR42798:SF7">
    <property type="entry name" value="ALPHA-D-RIBOSE 1-METHYLPHOSPHONATE 5-TRIPHOSPHATE SYNTHASE SUBUNIT PHNL"/>
    <property type="match status" value="1"/>
</dbReference>
<keyword evidence="7" id="KW-1185">Reference proteome</keyword>
<organism evidence="6 7">
    <name type="scientific">Siminovitchia terrae</name>
    <name type="common">Bacillus terrae</name>
    <dbReference type="NCBI Taxonomy" id="1914933"/>
    <lineage>
        <taxon>Bacteria</taxon>
        <taxon>Bacillati</taxon>
        <taxon>Bacillota</taxon>
        <taxon>Bacilli</taxon>
        <taxon>Bacillales</taxon>
        <taxon>Bacillaceae</taxon>
        <taxon>Siminovitchia</taxon>
    </lineage>
</organism>
<gene>
    <name evidence="6" type="ORF">J6TS1_09580</name>
</gene>
<dbReference type="Gene3D" id="3.40.50.300">
    <property type="entry name" value="P-loop containing nucleotide triphosphate hydrolases"/>
    <property type="match status" value="1"/>
</dbReference>
<dbReference type="InterPro" id="IPR027417">
    <property type="entry name" value="P-loop_NTPase"/>
</dbReference>
<dbReference type="PANTHER" id="PTHR42798">
    <property type="entry name" value="LIPOPROTEIN-RELEASING SYSTEM ATP-BINDING PROTEIN LOLD"/>
    <property type="match status" value="1"/>
</dbReference>
<name>A0ABQ4KSR5_SIMTE</name>